<sequence>MILKLIMIMILIFILKDITRYLNKNMPIINKCLLIIAHPDDESMFFSPLIKIHKPHLLLFCYCNEERKKEFKRFCKYKKLKCFIVEQKRNYHGVFKDGMNWDINLMKNIIKDQINKYKYKTVITFDEGGVSGHSNHISCYKAVSEVEYEFKSIKFLYLKTVNLIEKYLIFMRRPNLSIRSVLFKNMLFYPSQLKWYRYLWCIFSNYQWFNVFIDKKILT</sequence>
<proteinExistence type="inferred from homology"/>
<comment type="similarity">
    <text evidence="1">Belongs to the PIGL family.</text>
</comment>
<evidence type="ECO:0000256" key="3">
    <source>
        <dbReference type="SAM" id="SignalP"/>
    </source>
</evidence>
<evidence type="ECO:0000256" key="1">
    <source>
        <dbReference type="ARBA" id="ARBA00006066"/>
    </source>
</evidence>
<dbReference type="GO" id="GO:0000225">
    <property type="term" value="F:N-acetylglucosaminylphosphatidylinositol deacetylase activity"/>
    <property type="evidence" value="ECO:0007669"/>
    <property type="project" value="UniProtKB-EC"/>
</dbReference>
<reference evidence="4 5" key="1">
    <citation type="journal article" date="2017" name="Environ. Microbiol.">
        <title>Decay of the glycolytic pathway and adaptation to intranuclear parasitism within Enterocytozoonidae microsporidia.</title>
        <authorList>
            <person name="Wiredu Boakye D."/>
            <person name="Jaroenlak P."/>
            <person name="Prachumwat A."/>
            <person name="Williams T.A."/>
            <person name="Bateman K.S."/>
            <person name="Itsathitphaisarn O."/>
            <person name="Sritunyalucksana K."/>
            <person name="Paszkiewicz K.H."/>
            <person name="Moore K.A."/>
            <person name="Stentiford G.D."/>
            <person name="Williams B.A."/>
        </authorList>
    </citation>
    <scope>NUCLEOTIDE SEQUENCE [LARGE SCALE GENOMIC DNA]</scope>
    <source>
        <strain evidence="5">canceri</strain>
    </source>
</reference>
<dbReference type="Gene3D" id="3.40.50.10320">
    <property type="entry name" value="LmbE-like"/>
    <property type="match status" value="1"/>
</dbReference>
<comment type="caution">
    <text evidence="4">The sequence shown here is derived from an EMBL/GenBank/DDBJ whole genome shotgun (WGS) entry which is preliminary data.</text>
</comment>
<dbReference type="InterPro" id="IPR024078">
    <property type="entry name" value="LmbE-like_dom_sf"/>
</dbReference>
<dbReference type="PANTHER" id="PTHR12993:SF11">
    <property type="entry name" value="N-ACETYLGLUCOSAMINYL-PHOSPHATIDYLINOSITOL DE-N-ACETYLASE"/>
    <property type="match status" value="1"/>
</dbReference>
<gene>
    <name evidence="4" type="primary">PIGL</name>
    <name evidence="4" type="ORF">A0H76_1065</name>
</gene>
<organism evidence="4 5">
    <name type="scientific">Hepatospora eriocheir</name>
    <dbReference type="NCBI Taxonomy" id="1081669"/>
    <lineage>
        <taxon>Eukaryota</taxon>
        <taxon>Fungi</taxon>
        <taxon>Fungi incertae sedis</taxon>
        <taxon>Microsporidia</taxon>
        <taxon>Hepatosporidae</taxon>
        <taxon>Hepatospora</taxon>
    </lineage>
</organism>
<name>A0A1X0QI17_9MICR</name>
<evidence type="ECO:0000313" key="5">
    <source>
        <dbReference type="Proteomes" id="UP000192501"/>
    </source>
</evidence>
<accession>A0A1X0QI17</accession>
<dbReference type="EC" id="3.5.1.89" evidence="2"/>
<dbReference type="Proteomes" id="UP000192501">
    <property type="component" value="Unassembled WGS sequence"/>
</dbReference>
<dbReference type="EMBL" id="LTAI01000234">
    <property type="protein sequence ID" value="ORD99304.1"/>
    <property type="molecule type" value="Genomic_DNA"/>
</dbReference>
<dbReference type="VEuPathDB" id="MicrosporidiaDB:A0H76_1065"/>
<protein>
    <recommendedName>
        <fullName evidence="2">N-acetylglucosaminylphosphatidylinositol deacetylase</fullName>
        <ecNumber evidence="2">3.5.1.89</ecNumber>
    </recommendedName>
</protein>
<evidence type="ECO:0000256" key="2">
    <source>
        <dbReference type="ARBA" id="ARBA00012176"/>
    </source>
</evidence>
<dbReference type="AlphaFoldDB" id="A0A1X0QI17"/>
<dbReference type="InterPro" id="IPR003737">
    <property type="entry name" value="GlcNAc_PI_deacetylase-related"/>
</dbReference>
<dbReference type="SUPFAM" id="SSF102588">
    <property type="entry name" value="LmbE-like"/>
    <property type="match status" value="1"/>
</dbReference>
<keyword evidence="3" id="KW-0732">Signal</keyword>
<dbReference type="PANTHER" id="PTHR12993">
    <property type="entry name" value="N-ACETYLGLUCOSAMINYL-PHOSPHATIDYLINOSITOL DE-N-ACETYLASE-RELATED"/>
    <property type="match status" value="1"/>
</dbReference>
<feature type="chain" id="PRO_5013366706" description="N-acetylglucosaminylphosphatidylinositol deacetylase" evidence="3">
    <location>
        <begin position="22"/>
        <end position="219"/>
    </location>
</feature>
<dbReference type="GO" id="GO:0005783">
    <property type="term" value="C:endoplasmic reticulum"/>
    <property type="evidence" value="ECO:0007669"/>
    <property type="project" value="TreeGrafter"/>
</dbReference>
<feature type="signal peptide" evidence="3">
    <location>
        <begin position="1"/>
        <end position="21"/>
    </location>
</feature>
<dbReference type="Pfam" id="PF02585">
    <property type="entry name" value="PIG-L"/>
    <property type="match status" value="1"/>
</dbReference>
<dbReference type="VEuPathDB" id="MicrosporidiaDB:HERIO_2358"/>
<evidence type="ECO:0000313" key="4">
    <source>
        <dbReference type="EMBL" id="ORD99304.1"/>
    </source>
</evidence>